<keyword evidence="1" id="KW-1133">Transmembrane helix</keyword>
<dbReference type="EMBL" id="CP117811">
    <property type="protein sequence ID" value="WDE97032.1"/>
    <property type="molecule type" value="Genomic_DNA"/>
</dbReference>
<keyword evidence="3" id="KW-1185">Reference proteome</keyword>
<evidence type="ECO:0008006" key="4">
    <source>
        <dbReference type="Google" id="ProtNLM"/>
    </source>
</evidence>
<organism evidence="2 3">
    <name type="scientific">Lentisphaera profundi</name>
    <dbReference type="NCBI Taxonomy" id="1658616"/>
    <lineage>
        <taxon>Bacteria</taxon>
        <taxon>Pseudomonadati</taxon>
        <taxon>Lentisphaerota</taxon>
        <taxon>Lentisphaeria</taxon>
        <taxon>Lentisphaerales</taxon>
        <taxon>Lentisphaeraceae</taxon>
        <taxon>Lentisphaera</taxon>
    </lineage>
</organism>
<protein>
    <recommendedName>
        <fullName evidence="4">Cardiolipin synthase N-terminal domain-containing protein</fullName>
    </recommendedName>
</protein>
<name>A0ABY7VVW2_9BACT</name>
<feature type="transmembrane region" description="Helical" evidence="1">
    <location>
        <begin position="28"/>
        <end position="49"/>
    </location>
</feature>
<evidence type="ECO:0000256" key="1">
    <source>
        <dbReference type="SAM" id="Phobius"/>
    </source>
</evidence>
<dbReference type="RefSeq" id="WP_274151168.1">
    <property type="nucleotide sequence ID" value="NZ_CP117811.1"/>
</dbReference>
<sequence>MNNIIAIQSIEAASNTAIDFLPVNPAQWSPWLILVGLSISLFILSSIACKKTGLNSSKATCCLIPVIGPFIFFWTLAFTPWPIHDKLPDPEDLSKEE</sequence>
<keyword evidence="1" id="KW-0812">Transmembrane</keyword>
<accession>A0ABY7VVW2</accession>
<keyword evidence="1" id="KW-0472">Membrane</keyword>
<dbReference type="Proteomes" id="UP001214250">
    <property type="component" value="Chromosome 1"/>
</dbReference>
<evidence type="ECO:0000313" key="2">
    <source>
        <dbReference type="EMBL" id="WDE97032.1"/>
    </source>
</evidence>
<evidence type="ECO:0000313" key="3">
    <source>
        <dbReference type="Proteomes" id="UP001214250"/>
    </source>
</evidence>
<proteinExistence type="predicted"/>
<feature type="transmembrane region" description="Helical" evidence="1">
    <location>
        <begin position="61"/>
        <end position="83"/>
    </location>
</feature>
<reference evidence="2 3" key="1">
    <citation type="submission" date="2023-02" db="EMBL/GenBank/DDBJ databases">
        <title>Genome sequence of Lentisphaera profundi SAORIC-696.</title>
        <authorList>
            <person name="Kim e."/>
            <person name="Cho J.-C."/>
            <person name="Choi A."/>
            <person name="Kang I."/>
        </authorList>
    </citation>
    <scope>NUCLEOTIDE SEQUENCE [LARGE SCALE GENOMIC DNA]</scope>
    <source>
        <strain evidence="2 3">SAORIC-696</strain>
    </source>
</reference>
<gene>
    <name evidence="2" type="ORF">PQO03_03555</name>
</gene>